<dbReference type="EMBL" id="WKAT01000071">
    <property type="protein sequence ID" value="MCF5547760.1"/>
    <property type="molecule type" value="Genomic_DNA"/>
</dbReference>
<accession>A0ABS9GQE8</accession>
<proteinExistence type="predicted"/>
<sequence length="119" mass="12787">MGAVKLEVRAIINGLDVVASGIVHVVGPSITLMLDSMPVEIVFISDSLGLRYTSETVGASVRISLYNFSTIGDGMVVPVSIATSDGRPVYITFWVNTINAPQLARELRYTILMGPKFNA</sequence>
<dbReference type="RefSeq" id="WP_236373839.1">
    <property type="nucleotide sequence ID" value="NZ_WKAT01000071.1"/>
</dbReference>
<gene>
    <name evidence="1" type="ORF">GIV68_23745</name>
</gene>
<evidence type="ECO:0000313" key="2">
    <source>
        <dbReference type="Proteomes" id="UP000814158"/>
    </source>
</evidence>
<keyword evidence="2" id="KW-1185">Reference proteome</keyword>
<dbReference type="Proteomes" id="UP000814158">
    <property type="component" value="Unassembled WGS sequence"/>
</dbReference>
<name>A0ABS9GQE8_9PSED</name>
<reference evidence="1 2" key="1">
    <citation type="submission" date="2019-11" db="EMBL/GenBank/DDBJ databases">
        <title>Epiphytic Pseudomonas syringae from cherry orchards.</title>
        <authorList>
            <person name="Hulin M.T."/>
        </authorList>
    </citation>
    <scope>NUCLEOTIDE SEQUENCE [LARGE SCALE GENOMIC DNA]</scope>
    <source>
        <strain evidence="1 2">PA-3-2A</strain>
    </source>
</reference>
<dbReference type="Pfam" id="PF21732">
    <property type="entry name" value="DUF6864"/>
    <property type="match status" value="1"/>
</dbReference>
<protein>
    <submittedName>
        <fullName evidence="1">Uncharacterized protein</fullName>
    </submittedName>
</protein>
<comment type="caution">
    <text evidence="1">The sequence shown here is derived from an EMBL/GenBank/DDBJ whole genome shotgun (WGS) entry which is preliminary data.</text>
</comment>
<organism evidence="1 2">
    <name type="scientific">Pseudomonas salomonii</name>
    <dbReference type="NCBI Taxonomy" id="191391"/>
    <lineage>
        <taxon>Bacteria</taxon>
        <taxon>Pseudomonadati</taxon>
        <taxon>Pseudomonadota</taxon>
        <taxon>Gammaproteobacteria</taxon>
        <taxon>Pseudomonadales</taxon>
        <taxon>Pseudomonadaceae</taxon>
        <taxon>Pseudomonas</taxon>
    </lineage>
</organism>
<dbReference type="InterPro" id="IPR049197">
    <property type="entry name" value="DUF6864"/>
</dbReference>
<evidence type="ECO:0000313" key="1">
    <source>
        <dbReference type="EMBL" id="MCF5547760.1"/>
    </source>
</evidence>